<dbReference type="eggNOG" id="COG3103">
    <property type="taxonomic scope" value="Bacteria"/>
</dbReference>
<protein>
    <recommendedName>
        <fullName evidence="4">Porin</fullName>
    </recommendedName>
</protein>
<dbReference type="Proteomes" id="UP000023541">
    <property type="component" value="Unassembled WGS sequence"/>
</dbReference>
<sequence length="450" mass="52277">MKNCSNFANNIVISIIISFISITYVYGQVPIENDSIIDSEDFDIIDMESTLIEEKKDATSWVSDMFSAMRLGIQYGFTYKVEKPDKIMNNRLSFRLEYSKSFMDYLSLHIDTKMFTFLKNDHRIRDNKDIAFEGRTREAYLQTSFNETSIKAGIQIVVWGESDYAIVTNEIGRLDYREPLSLNMDDLRIGQPMITVDQYSSLGYWSAFFVPYPEFNEQPRKGTGYYYNPFDGRVEYLKEKQKGNFFEYGLRWRKTYGKSDVSIMAASLIDNQYALRMVTPDLIAKSKQRFFMAGITLNRAISNLLVRGEVALKSRKAYNDASFQIVKKNALDASLGVDYSPNSTFTLSMEAVNYHIMDWSDQIQGMPRNNYTFLMALSKQLMKNDLSFSWASMYNGPYTNFFNVLSASYNWNDHITLNFDALIPIVDDNRSGFYPYRNQKQIAFRVLYQL</sequence>
<dbReference type="STRING" id="1317122.ATO12_04900"/>
<comment type="caution">
    <text evidence="2">The sequence shown here is derived from an EMBL/GenBank/DDBJ whole genome shotgun (WGS) entry which is preliminary data.</text>
</comment>
<dbReference type="Pfam" id="PF06980">
    <property type="entry name" value="DUF1302"/>
    <property type="match status" value="1"/>
</dbReference>
<dbReference type="RefSeq" id="WP_034246204.1">
    <property type="nucleotide sequence ID" value="NZ_AQRA01000010.1"/>
</dbReference>
<name>A0A023BPT2_9FLAO</name>
<accession>A0A023BPT2</accession>
<dbReference type="EMBL" id="AQRA01000010">
    <property type="protein sequence ID" value="EZH71959.1"/>
    <property type="molecule type" value="Genomic_DNA"/>
</dbReference>
<evidence type="ECO:0000313" key="3">
    <source>
        <dbReference type="Proteomes" id="UP000023541"/>
    </source>
</evidence>
<dbReference type="OrthoDB" id="9801336at2"/>
<organism evidence="2 3">
    <name type="scientific">Aquimarina atlantica</name>
    <dbReference type="NCBI Taxonomy" id="1317122"/>
    <lineage>
        <taxon>Bacteria</taxon>
        <taxon>Pseudomonadati</taxon>
        <taxon>Bacteroidota</taxon>
        <taxon>Flavobacteriia</taxon>
        <taxon>Flavobacteriales</taxon>
        <taxon>Flavobacteriaceae</taxon>
        <taxon>Aquimarina</taxon>
    </lineage>
</organism>
<reference evidence="2 3" key="1">
    <citation type="submission" date="2014-04" db="EMBL/GenBank/DDBJ databases">
        <title>Aquimarina sp. 22II-S11-z7 Genome Sequencing.</title>
        <authorList>
            <person name="Lai Q."/>
        </authorList>
    </citation>
    <scope>NUCLEOTIDE SEQUENCE [LARGE SCALE GENOMIC DNA]</scope>
    <source>
        <strain evidence="2 3">22II-S11-z7</strain>
    </source>
</reference>
<keyword evidence="1" id="KW-1133">Transmembrane helix</keyword>
<dbReference type="AlphaFoldDB" id="A0A023BPT2"/>
<gene>
    <name evidence="2" type="ORF">ATO12_04900</name>
</gene>
<dbReference type="InterPro" id="IPR010727">
    <property type="entry name" value="DUF1302"/>
</dbReference>
<keyword evidence="3" id="KW-1185">Reference proteome</keyword>
<feature type="transmembrane region" description="Helical" evidence="1">
    <location>
        <begin position="7"/>
        <end position="27"/>
    </location>
</feature>
<proteinExistence type="predicted"/>
<keyword evidence="1" id="KW-0472">Membrane</keyword>
<evidence type="ECO:0000256" key="1">
    <source>
        <dbReference type="SAM" id="Phobius"/>
    </source>
</evidence>
<keyword evidence="1" id="KW-0812">Transmembrane</keyword>
<evidence type="ECO:0000313" key="2">
    <source>
        <dbReference type="EMBL" id="EZH71959.1"/>
    </source>
</evidence>
<evidence type="ECO:0008006" key="4">
    <source>
        <dbReference type="Google" id="ProtNLM"/>
    </source>
</evidence>